<dbReference type="FunFam" id="3.40.50.300:FF:000062">
    <property type="entry name" value="U5 small nuclear ribonucleoprotein helicase"/>
    <property type="match status" value="1"/>
</dbReference>
<evidence type="ECO:0000256" key="2">
    <source>
        <dbReference type="ARBA" id="ARBA00022741"/>
    </source>
</evidence>
<evidence type="ECO:0000259" key="8">
    <source>
        <dbReference type="PROSITE" id="PS51192"/>
    </source>
</evidence>
<dbReference type="InterPro" id="IPR035892">
    <property type="entry name" value="C2_domain_sf"/>
</dbReference>
<feature type="region of interest" description="Disordered" evidence="7">
    <location>
        <begin position="467"/>
        <end position="502"/>
    </location>
</feature>
<dbReference type="FunFam" id="2.60.40.150:FF:000113">
    <property type="entry name" value="activating signal cointegrator 1 complex subunit 3"/>
    <property type="match status" value="1"/>
</dbReference>
<evidence type="ECO:0000256" key="6">
    <source>
        <dbReference type="ARBA" id="ARBA00054527"/>
    </source>
</evidence>
<dbReference type="Pfam" id="PF00271">
    <property type="entry name" value="Helicase_C"/>
    <property type="match status" value="2"/>
</dbReference>
<comment type="function">
    <text evidence="6">Catalyzes the ATP-dependent unwinding of U4/U6 RNA duplices, an essential step in the assembly of a catalytically active spliceosome. Plays a role in pre-mRNA splicing.</text>
</comment>
<reference evidence="10" key="1">
    <citation type="submission" date="2020-06" db="EMBL/GenBank/DDBJ databases">
        <authorList>
            <person name="Ji K."/>
            <person name="Li J."/>
        </authorList>
    </citation>
    <scope>NUCLEOTIDE SEQUENCE</scope>
    <source>
        <strain evidence="10">JKM2019</strain>
        <tissue evidence="10">Whole body</tissue>
    </source>
</reference>
<feature type="region of interest" description="Disordered" evidence="7">
    <location>
        <begin position="352"/>
        <end position="374"/>
    </location>
</feature>
<dbReference type="Gene3D" id="1.10.10.10">
    <property type="entry name" value="Winged helix-like DNA-binding domain superfamily/Winged helix DNA-binding domain"/>
    <property type="match status" value="2"/>
</dbReference>
<evidence type="ECO:0000256" key="1">
    <source>
        <dbReference type="ARBA" id="ARBA00022737"/>
    </source>
</evidence>
<dbReference type="Pfam" id="PF00270">
    <property type="entry name" value="DEAD"/>
    <property type="match status" value="2"/>
</dbReference>
<dbReference type="OrthoDB" id="5575at2759"/>
<dbReference type="EMBL" id="SDOV01000009">
    <property type="protein sequence ID" value="KAH7636829.1"/>
    <property type="molecule type" value="Genomic_DNA"/>
</dbReference>
<name>A0A9D4NRE4_DERFA</name>
<feature type="domain" description="Helicase ATP-binding" evidence="8">
    <location>
        <begin position="1560"/>
        <end position="1735"/>
    </location>
</feature>
<dbReference type="InterPro" id="IPR057842">
    <property type="entry name" value="WH_MER3"/>
</dbReference>
<dbReference type="FunFam" id="3.40.50.300:FF:000198">
    <property type="entry name" value="Activating signal cointegrator 1 complex subunit"/>
    <property type="match status" value="1"/>
</dbReference>
<keyword evidence="4" id="KW-0347">Helicase</keyword>
<evidence type="ECO:0000256" key="3">
    <source>
        <dbReference type="ARBA" id="ARBA00022801"/>
    </source>
</evidence>
<dbReference type="Gene3D" id="1.10.3380.10">
    <property type="entry name" value="Sec63 N-terminal domain-like domain"/>
    <property type="match status" value="2"/>
</dbReference>
<protein>
    <submittedName>
        <fullName evidence="10">Activating signal cointegrator 1 complex subunit 3-like protein</fullName>
    </submittedName>
</protein>
<dbReference type="SMART" id="SM00487">
    <property type="entry name" value="DEXDc"/>
    <property type="match status" value="2"/>
</dbReference>
<dbReference type="FunFam" id="3.40.50.300:FF:000102">
    <property type="entry name" value="RNA helicase, activating signal cointegrator 1"/>
    <property type="match status" value="1"/>
</dbReference>
<evidence type="ECO:0000259" key="9">
    <source>
        <dbReference type="PROSITE" id="PS51194"/>
    </source>
</evidence>
<evidence type="ECO:0000256" key="4">
    <source>
        <dbReference type="ARBA" id="ARBA00022806"/>
    </source>
</evidence>
<dbReference type="SUPFAM" id="SSF46785">
    <property type="entry name" value="Winged helix' DNA-binding domain"/>
    <property type="match status" value="2"/>
</dbReference>
<dbReference type="InterPro" id="IPR050474">
    <property type="entry name" value="Hel308_SKI2-like"/>
</dbReference>
<feature type="compositionally biased region" description="Low complexity" evidence="7">
    <location>
        <begin position="489"/>
        <end position="499"/>
    </location>
</feature>
<dbReference type="GO" id="GO:0016787">
    <property type="term" value="F:hydrolase activity"/>
    <property type="evidence" value="ECO:0007669"/>
    <property type="project" value="UniProtKB-KW"/>
</dbReference>
<reference evidence="10" key="2">
    <citation type="journal article" date="2021" name="World Allergy Organ. J.">
        <title>Chromosome-level assembly of Dermatophagoides farinae genome and transcriptome reveals two novel allergens Der f 37 and Der f 39.</title>
        <authorList>
            <person name="Chen J."/>
            <person name="Cai Z."/>
            <person name="Fan D."/>
            <person name="Hu J."/>
            <person name="Hou Y."/>
            <person name="He Y."/>
            <person name="Zhang Z."/>
            <person name="Zhao Z."/>
            <person name="Gao P."/>
            <person name="Hu W."/>
            <person name="Sun J."/>
            <person name="Li J."/>
            <person name="Ji K."/>
        </authorList>
    </citation>
    <scope>NUCLEOTIDE SEQUENCE</scope>
    <source>
        <strain evidence="10">JKM2019</strain>
    </source>
</reference>
<dbReference type="Gene3D" id="2.60.40.150">
    <property type="entry name" value="C2 domain"/>
    <property type="match status" value="2"/>
</dbReference>
<dbReference type="SUPFAM" id="SSF158702">
    <property type="entry name" value="Sec63 N-terminal domain-like"/>
    <property type="match status" value="2"/>
</dbReference>
<feature type="compositionally biased region" description="Polar residues" evidence="7">
    <location>
        <begin position="467"/>
        <end position="476"/>
    </location>
</feature>
<dbReference type="FunFam" id="1.10.10.10:FF:000024">
    <property type="entry name" value="U5 small nuclear ribonucleoprotein helicase"/>
    <property type="match status" value="1"/>
</dbReference>
<sequence>MDNTKNKLFSMYIRQKVKNLKCNVKLNVLDNPNNISSSSGASSDQIYIGCFTRFKLMEQRLTDVLDEKMLPRFENIVEHLRNVQNRSQNFSSRSPFDEIMSKPSKASLIHNGDMEFFNRYNTSVAICSKDERMDIDHDRPMQSPDCLYKELLSLIAEFIQIDDRSTHQNLVEKAAVYLLWVFYDSFQTEFITQQPIADEHQTSLNFANISSHYNDMEYNLCLNPMKYNLVEKMYQCCRQIFQVMEPKYLNEIFFYASVIKKITTDLEKQSSEKNHDWFNQFADRIFETNDAEIKIDPYANSKFNYMLTNNYDKQMIQECNEDFTKFNPDYSNSEFILQNLLYSNSISSQSQTSATSQLRKQEANNIPNQQKKPSEFQVDMEDSMANKSTEDILANLYEELSAFIVDYNERNSDKFYLSAEELNQMVMNRLINSDNDNDSLYEELTNLLGEDSSKLVRKLIFAYKPKVQSSNQSTDMNHNKSNKTNAVPSSSTSTKGSNTKRAEELYRRINSSRDTGSQSIRPSVVITTTREKALKKEMRKIAKKINRVQKNTADNDEIEPQGDKLSLQDLESMREKNLKASVRSILEPKMAENLRQYRPIEQYPFVYDLYRTIKTTASYIADTKLLLPIGSERKEFKTHDEVHVPLIASTEETNKFLQNFSRIEISDTDEFIRTGFDGFVKLNIIQSAVFSTAYQSDNQNMLICAPTGAGKTNIAMLAILNILRSFSVDDSVSNIDLDQFKIIYIAPMKALCAEMTSTFGRRLQPFGVKVRELTGDMQMTSKEIMETQMLVVTPEKWDVVTRKSVGDVQLMDLVRLIILDEVHLLQSDRGHVVETIVARTVRYVEQSQKCIRMIGLSATLPNYVDVAQFLHVDLYKGLYVFDDRFRPVPLAKTFIGCKARSKNQLNMDMDEITMKRAREILQKEYQVMIFVHSRNSTMAMATYLLEKTQYNDPSDHDGGESLRLMFQADTSRLPGSDKLISKARYRNLNKFLLNGIGIHHAGMPRSERNIVEKLFSHGVIKVLVCTSTLAWGVNLPAHSVIIRGTEYYDPSQGSFVDIDMLDVMQIFGRAGRPQFDSDGDATIITTYERLPHYLSMLTNQLPIESKFLKRLVDNLNAEIVLGTVCNIREIVDWLKYTYLYIRMQRNPLEYGLKSIAAHDLGLIIDHLTGLAKSSAEQLDRAQMIRYNPEREATVDATHLGRIASHFYIQYETIVHLNEQLRDVMDIGNILHLMSSASEFHQLRIREEEIEQLQNLWTQCKFKIKGDLTSTDTKVNILMQSCINRSITECHSLNSDMMYILQNMSRLTRGLFEYVIRRGWPSLSEKFLDISLMFEKQFWNFDTPLYQFESELTQDVLDKLSFIHQSKNIQHYDLKEMDINEIAQFIHNKRYAPIVKKLAQTIPNVQIEASVKPITRTILTIYIDVKPDFIWDDKYHGKAAQLYWIWLTDMDNNHIYHAELGRFIKKQVIKEETQRYVFTIPLLDAAYLQKQYLIHCTFEYWMGAKCEAEVSCQNLLLPDKHLPTTQLLDLMPLPIKALQNELFESIYPFTHFNPIQTQIFHTLYHTDNNVLLGAPTGSGKTIAAEIALFRVLNTRPWGKIVYIAPLKALVRERVDDWKRKIEQRIRFNVVELTGDVTPDLATIDSAQIIVTTPEKWDGVSRGWTFRKFVRQVALIVIDEIHLLGEERGPVLEMIVSRTNFIRRRTGENIRIIGLSTAVANAHDLSSWLGIHNIGLYNFSSSVRPVPIEVHVSGFSGKHYCPRMASMNKPAYRAIKQHSPTKPVIVFVSSRRQTRLTALDLITLVASDDHTMGIPFLHINNEDELDSLLETVKDSYLKHTLRFGIGMHHAGLIENDRKLVEQLFAEQKIQVLITTATLAWGINLPAHAVIIKGTEFFDGKKGRYVDFPITDVLQMIGRAGRPQFDTSAVAVLFVHDIKKEYYRKFLYEPFPVESHLLDAFPDHLNAEVITGTVKTKHEAMEFLSSTYLYHRIIKNPSYYGVDLSELIEQQLNDELAINTVVIKFLSSYIDHCVQLLIENYCIRVIDEEERSSEQYGKNDCLINQILLPTPLGKIASYYYLSYKTIRLFQDHLCPSDSETGQPKFTYYKTSEILDLLTMASEYATLPVRHNEELLNAQLAKICPFKMDRRSMDSPHTKANLLLQAHCSRSPLPIVDYYTDLKTVLDQVLRIFQAMIDISALNGSLPTTINIINLQQSIIQASWQNSNQLLLLLENDHKSTANEFIDDDLNDASEYYQSRQHQMDAAIADVRELSKEICSLPTLLQFLQQQNYSNKRNDSKAFKSFKDLFEGYSIHHGILSRLFKSLTQLPLINIEKITINKINDEEDSDSGMNWLPQEISKENTFVSRRDVEWLQLQPSSDYCICCQLKRISLSNQNSKGQRAYCPSFPKPKSESWYLILGCEEESELITITRVPCIQPYSTQVNIRFRTPDVKSSKRIFYTLYLLSDCYIGLDQQYSIPLQIN</sequence>
<dbReference type="InterPro" id="IPR014756">
    <property type="entry name" value="Ig_E-set"/>
</dbReference>
<accession>A0A9D4NRE4</accession>
<dbReference type="GO" id="GO:0005524">
    <property type="term" value="F:ATP binding"/>
    <property type="evidence" value="ECO:0007669"/>
    <property type="project" value="UniProtKB-KW"/>
</dbReference>
<dbReference type="Proteomes" id="UP000828236">
    <property type="component" value="Unassembled WGS sequence"/>
</dbReference>
<dbReference type="SMART" id="SM00973">
    <property type="entry name" value="Sec63"/>
    <property type="match status" value="2"/>
</dbReference>
<dbReference type="InterPro" id="IPR011545">
    <property type="entry name" value="DEAD/DEAH_box_helicase_dom"/>
</dbReference>
<dbReference type="Pfam" id="PF23445">
    <property type="entry name" value="WHD_SNRNP200"/>
    <property type="match status" value="2"/>
</dbReference>
<dbReference type="InterPro" id="IPR036388">
    <property type="entry name" value="WH-like_DNA-bd_sf"/>
</dbReference>
<dbReference type="InterPro" id="IPR014001">
    <property type="entry name" value="Helicase_ATP-bd"/>
</dbReference>
<dbReference type="SMART" id="SM00382">
    <property type="entry name" value="AAA"/>
    <property type="match status" value="2"/>
</dbReference>
<dbReference type="PANTHER" id="PTHR47961">
    <property type="entry name" value="DNA POLYMERASE THETA, PUTATIVE (AFU_ORTHOLOGUE AFUA_1G05260)-RELATED"/>
    <property type="match status" value="1"/>
</dbReference>
<organism evidence="10">
    <name type="scientific">Dermatophagoides farinae</name>
    <name type="common">American house dust mite</name>
    <dbReference type="NCBI Taxonomy" id="6954"/>
    <lineage>
        <taxon>Eukaryota</taxon>
        <taxon>Metazoa</taxon>
        <taxon>Ecdysozoa</taxon>
        <taxon>Arthropoda</taxon>
        <taxon>Chelicerata</taxon>
        <taxon>Arachnida</taxon>
        <taxon>Acari</taxon>
        <taxon>Acariformes</taxon>
        <taxon>Sarcoptiformes</taxon>
        <taxon>Astigmata</taxon>
        <taxon>Psoroptidia</taxon>
        <taxon>Analgoidea</taxon>
        <taxon>Pyroglyphidae</taxon>
        <taxon>Dermatophagoidinae</taxon>
        <taxon>Dermatophagoides</taxon>
    </lineage>
</organism>
<dbReference type="InterPro" id="IPR003593">
    <property type="entry name" value="AAA+_ATPase"/>
</dbReference>
<dbReference type="GO" id="GO:0180022">
    <property type="term" value="C:RQC-trigger complex"/>
    <property type="evidence" value="ECO:0007669"/>
    <property type="project" value="UniProtKB-ARBA"/>
</dbReference>
<dbReference type="GO" id="GO:0003676">
    <property type="term" value="F:nucleic acid binding"/>
    <property type="evidence" value="ECO:0007669"/>
    <property type="project" value="InterPro"/>
</dbReference>
<dbReference type="FunFam" id="3.40.50.300:FF:000231">
    <property type="entry name" value="Activating signal cointegrator 1 complex subunit 3"/>
    <property type="match status" value="1"/>
</dbReference>
<dbReference type="PROSITE" id="PS51192">
    <property type="entry name" value="HELICASE_ATP_BIND_1"/>
    <property type="match status" value="2"/>
</dbReference>
<dbReference type="FunFam" id="1.10.10.10:FF:000012">
    <property type="entry name" value="U5 small nuclear ribonucleoprotein helicase"/>
    <property type="match status" value="1"/>
</dbReference>
<evidence type="ECO:0000256" key="5">
    <source>
        <dbReference type="ARBA" id="ARBA00022840"/>
    </source>
</evidence>
<feature type="domain" description="Helicase C-terminal" evidence="9">
    <location>
        <begin position="1765"/>
        <end position="1966"/>
    </location>
</feature>
<evidence type="ECO:0000256" key="7">
    <source>
        <dbReference type="SAM" id="MobiDB-lite"/>
    </source>
</evidence>
<dbReference type="SUPFAM" id="SSF52540">
    <property type="entry name" value="P-loop containing nucleoside triphosphate hydrolases"/>
    <property type="match status" value="3"/>
</dbReference>
<dbReference type="PANTHER" id="PTHR47961:SF13">
    <property type="entry name" value="ACTIVATING SIGNAL COINTEGRATOR 1 COMPLEX SUBUNIT 3"/>
    <property type="match status" value="1"/>
</dbReference>
<dbReference type="InterPro" id="IPR004179">
    <property type="entry name" value="Sec63-dom"/>
</dbReference>
<keyword evidence="1" id="KW-0677">Repeat</keyword>
<comment type="caution">
    <text evidence="10">The sequence shown here is derived from an EMBL/GenBank/DDBJ whole genome shotgun (WGS) entry which is preliminary data.</text>
</comment>
<dbReference type="CDD" id="cd18795">
    <property type="entry name" value="SF2_C_Ski2"/>
    <property type="match status" value="2"/>
</dbReference>
<dbReference type="SMART" id="SM00490">
    <property type="entry name" value="HELICc"/>
    <property type="match status" value="2"/>
</dbReference>
<dbReference type="SUPFAM" id="SSF81296">
    <property type="entry name" value="E set domains"/>
    <property type="match status" value="1"/>
</dbReference>
<keyword evidence="2" id="KW-0547">Nucleotide-binding</keyword>
<feature type="domain" description="Helicase C-terminal" evidence="9">
    <location>
        <begin position="913"/>
        <end position="1131"/>
    </location>
</feature>
<dbReference type="InterPro" id="IPR036390">
    <property type="entry name" value="WH_DNA-bd_sf"/>
</dbReference>
<keyword evidence="3" id="KW-0378">Hydrolase</keyword>
<gene>
    <name evidence="10" type="ORF">HUG17_7035</name>
</gene>
<dbReference type="InterPro" id="IPR027417">
    <property type="entry name" value="P-loop_NTPase"/>
</dbReference>
<dbReference type="InterPro" id="IPR001650">
    <property type="entry name" value="Helicase_C-like"/>
</dbReference>
<dbReference type="GO" id="GO:0004386">
    <property type="term" value="F:helicase activity"/>
    <property type="evidence" value="ECO:0007669"/>
    <property type="project" value="UniProtKB-KW"/>
</dbReference>
<dbReference type="PIRSF" id="PIRSF039073">
    <property type="entry name" value="BRR2"/>
    <property type="match status" value="1"/>
</dbReference>
<dbReference type="Gene3D" id="3.40.50.300">
    <property type="entry name" value="P-loop containing nucleotide triphosphate hydrolases"/>
    <property type="match status" value="4"/>
</dbReference>
<dbReference type="Pfam" id="PF02889">
    <property type="entry name" value="Sec63"/>
    <property type="match status" value="2"/>
</dbReference>
<keyword evidence="5" id="KW-0067">ATP-binding</keyword>
<dbReference type="FunFam" id="1.10.3380.10:FF:000002">
    <property type="entry name" value="Activating signal cointegrator 1 complex subunit 3"/>
    <property type="match status" value="1"/>
</dbReference>
<proteinExistence type="predicted"/>
<dbReference type="PROSITE" id="PS51194">
    <property type="entry name" value="HELICASE_CTER"/>
    <property type="match status" value="2"/>
</dbReference>
<feature type="domain" description="Helicase ATP-binding" evidence="8">
    <location>
        <begin position="692"/>
        <end position="878"/>
    </location>
</feature>
<evidence type="ECO:0000313" key="10">
    <source>
        <dbReference type="EMBL" id="KAH7636829.1"/>
    </source>
</evidence>